<dbReference type="Proteomes" id="UP001209878">
    <property type="component" value="Unassembled WGS sequence"/>
</dbReference>
<evidence type="ECO:0000256" key="1">
    <source>
        <dbReference type="ARBA" id="ARBA00022441"/>
    </source>
</evidence>
<dbReference type="Gene3D" id="2.120.10.80">
    <property type="entry name" value="Kelch-type beta propeller"/>
    <property type="match status" value="1"/>
</dbReference>
<comment type="caution">
    <text evidence="3">The sequence shown here is derived from an EMBL/GenBank/DDBJ whole genome shotgun (WGS) entry which is preliminary data.</text>
</comment>
<dbReference type="InterPro" id="IPR015915">
    <property type="entry name" value="Kelch-typ_b-propeller"/>
</dbReference>
<keyword evidence="1" id="KW-0880">Kelch repeat</keyword>
<sequence length="143" mass="15789">MDQCMLFDTATKKWEEMAPPITARYYHRSVSLGGSVYVVGGKRCTLSDMPMKCSCGVAVTLNDFIFVVRGFSRTCLKYDPASDARTRLNRPRQGHGNASAVVWRGSILLAAGNDIGRNPSSVELFDPLTNIWSNSNIAQPKEK</sequence>
<gene>
    <name evidence="3" type="ORF">NP493_92g00030</name>
</gene>
<dbReference type="AlphaFoldDB" id="A0AAD9P846"/>
<accession>A0AAD9P846</accession>
<protein>
    <submittedName>
        <fullName evidence="3">Uncharacterized protein</fullName>
    </submittedName>
</protein>
<reference evidence="3" key="1">
    <citation type="journal article" date="2023" name="Mol. Biol. Evol.">
        <title>Third-Generation Sequencing Reveals the Adaptive Role of the Epigenome in Three Deep-Sea Polychaetes.</title>
        <authorList>
            <person name="Perez M."/>
            <person name="Aroh O."/>
            <person name="Sun Y."/>
            <person name="Lan Y."/>
            <person name="Juniper S.K."/>
            <person name="Young C.R."/>
            <person name="Angers B."/>
            <person name="Qian P.Y."/>
        </authorList>
    </citation>
    <scope>NUCLEOTIDE SEQUENCE</scope>
    <source>
        <strain evidence="3">R07B-5</strain>
    </source>
</reference>
<evidence type="ECO:0000313" key="4">
    <source>
        <dbReference type="Proteomes" id="UP001209878"/>
    </source>
</evidence>
<keyword evidence="4" id="KW-1185">Reference proteome</keyword>
<evidence type="ECO:0000256" key="2">
    <source>
        <dbReference type="ARBA" id="ARBA00022737"/>
    </source>
</evidence>
<evidence type="ECO:0000313" key="3">
    <source>
        <dbReference type="EMBL" id="KAK2189946.1"/>
    </source>
</evidence>
<dbReference type="PANTHER" id="PTHR24412:SF441">
    <property type="entry name" value="KELCH-LIKE PROTEIN 28"/>
    <property type="match status" value="1"/>
</dbReference>
<organism evidence="3 4">
    <name type="scientific">Ridgeia piscesae</name>
    <name type="common">Tubeworm</name>
    <dbReference type="NCBI Taxonomy" id="27915"/>
    <lineage>
        <taxon>Eukaryota</taxon>
        <taxon>Metazoa</taxon>
        <taxon>Spiralia</taxon>
        <taxon>Lophotrochozoa</taxon>
        <taxon>Annelida</taxon>
        <taxon>Polychaeta</taxon>
        <taxon>Sedentaria</taxon>
        <taxon>Canalipalpata</taxon>
        <taxon>Sabellida</taxon>
        <taxon>Siboglinidae</taxon>
        <taxon>Ridgeia</taxon>
    </lineage>
</organism>
<keyword evidence="2" id="KW-0677">Repeat</keyword>
<proteinExistence type="predicted"/>
<dbReference type="SUPFAM" id="SSF117281">
    <property type="entry name" value="Kelch motif"/>
    <property type="match status" value="1"/>
</dbReference>
<dbReference type="EMBL" id="JAODUO010000092">
    <property type="protein sequence ID" value="KAK2189946.1"/>
    <property type="molecule type" value="Genomic_DNA"/>
</dbReference>
<name>A0AAD9P846_RIDPI</name>
<dbReference type="PANTHER" id="PTHR24412">
    <property type="entry name" value="KELCH PROTEIN"/>
    <property type="match status" value="1"/>
</dbReference>